<evidence type="ECO:0000313" key="9">
    <source>
        <dbReference type="EMBL" id="CAI3988557.1"/>
    </source>
</evidence>
<evidence type="ECO:0000313" key="11">
    <source>
        <dbReference type="EMBL" id="CAL4775869.1"/>
    </source>
</evidence>
<dbReference type="GO" id="GO:0016020">
    <property type="term" value="C:membrane"/>
    <property type="evidence" value="ECO:0007669"/>
    <property type="project" value="UniProtKB-SubCell"/>
</dbReference>
<dbReference type="InterPro" id="IPR036770">
    <property type="entry name" value="Ankyrin_rpt-contain_sf"/>
</dbReference>
<keyword evidence="12" id="KW-1185">Reference proteome</keyword>
<reference evidence="9" key="1">
    <citation type="submission" date="2022-10" db="EMBL/GenBank/DDBJ databases">
        <authorList>
            <person name="Chen Y."/>
            <person name="Dougan E. K."/>
            <person name="Chan C."/>
            <person name="Rhodes N."/>
            <person name="Thang M."/>
        </authorList>
    </citation>
    <scope>NUCLEOTIDE SEQUENCE</scope>
</reference>
<keyword evidence="3 7" id="KW-1133">Transmembrane helix</keyword>
<feature type="domain" description="Amino acid transporter transmembrane" evidence="8">
    <location>
        <begin position="127"/>
        <end position="349"/>
    </location>
</feature>
<evidence type="ECO:0000313" key="12">
    <source>
        <dbReference type="Proteomes" id="UP001152797"/>
    </source>
</evidence>
<comment type="subcellular location">
    <subcellularLocation>
        <location evidence="1">Membrane</location>
        <topology evidence="1">Multi-pass membrane protein</topology>
    </subcellularLocation>
</comment>
<dbReference type="EMBL" id="CAMXCT030001279">
    <property type="protein sequence ID" value="CAL4775869.1"/>
    <property type="molecule type" value="Genomic_DNA"/>
</dbReference>
<dbReference type="EMBL" id="CAMXCT020001279">
    <property type="protein sequence ID" value="CAL1141932.1"/>
    <property type="molecule type" value="Genomic_DNA"/>
</dbReference>
<feature type="region of interest" description="Disordered" evidence="6">
    <location>
        <begin position="35"/>
        <end position="56"/>
    </location>
</feature>
<feature type="transmembrane region" description="Helical" evidence="7">
    <location>
        <begin position="276"/>
        <end position="293"/>
    </location>
</feature>
<comment type="caution">
    <text evidence="9">The sequence shown here is derived from an EMBL/GenBank/DDBJ whole genome shotgun (WGS) entry which is preliminary data.</text>
</comment>
<evidence type="ECO:0000256" key="1">
    <source>
        <dbReference type="ARBA" id="ARBA00004141"/>
    </source>
</evidence>
<dbReference type="PROSITE" id="PS50088">
    <property type="entry name" value="ANK_REPEAT"/>
    <property type="match status" value="1"/>
</dbReference>
<dbReference type="AlphaFoldDB" id="A0A9P1CCB8"/>
<dbReference type="InterPro" id="IPR002110">
    <property type="entry name" value="Ankyrin_rpt"/>
</dbReference>
<organism evidence="9">
    <name type="scientific">Cladocopium goreaui</name>
    <dbReference type="NCBI Taxonomy" id="2562237"/>
    <lineage>
        <taxon>Eukaryota</taxon>
        <taxon>Sar</taxon>
        <taxon>Alveolata</taxon>
        <taxon>Dinophyceae</taxon>
        <taxon>Suessiales</taxon>
        <taxon>Symbiodiniaceae</taxon>
        <taxon>Cladocopium</taxon>
    </lineage>
</organism>
<dbReference type="GO" id="GO:0015179">
    <property type="term" value="F:L-amino acid transmembrane transporter activity"/>
    <property type="evidence" value="ECO:0007669"/>
    <property type="project" value="TreeGrafter"/>
</dbReference>
<dbReference type="Proteomes" id="UP001152797">
    <property type="component" value="Unassembled WGS sequence"/>
</dbReference>
<feature type="transmembrane region" description="Helical" evidence="7">
    <location>
        <begin position="247"/>
        <end position="264"/>
    </location>
</feature>
<dbReference type="PANTHER" id="PTHR22950">
    <property type="entry name" value="AMINO ACID TRANSPORTER"/>
    <property type="match status" value="1"/>
</dbReference>
<dbReference type="SMART" id="SM00248">
    <property type="entry name" value="ANK"/>
    <property type="match status" value="1"/>
</dbReference>
<dbReference type="EMBL" id="CAMXCT010001279">
    <property type="protein sequence ID" value="CAI3988557.1"/>
    <property type="molecule type" value="Genomic_DNA"/>
</dbReference>
<feature type="transmembrane region" description="Helical" evidence="7">
    <location>
        <begin position="156"/>
        <end position="177"/>
    </location>
</feature>
<dbReference type="OrthoDB" id="438545at2759"/>
<name>A0A9P1CCB8_9DINO</name>
<evidence type="ECO:0000256" key="7">
    <source>
        <dbReference type="SAM" id="Phobius"/>
    </source>
</evidence>
<evidence type="ECO:0000256" key="4">
    <source>
        <dbReference type="ARBA" id="ARBA00023136"/>
    </source>
</evidence>
<evidence type="ECO:0000256" key="2">
    <source>
        <dbReference type="ARBA" id="ARBA00022692"/>
    </source>
</evidence>
<gene>
    <name evidence="9" type="ORF">C1SCF055_LOCUS15708</name>
</gene>
<feature type="region of interest" description="Disordered" evidence="6">
    <location>
        <begin position="598"/>
        <end position="639"/>
    </location>
</feature>
<dbReference type="SUPFAM" id="SSF48403">
    <property type="entry name" value="Ankyrin repeat"/>
    <property type="match status" value="1"/>
</dbReference>
<evidence type="ECO:0000313" key="10">
    <source>
        <dbReference type="EMBL" id="CAL1141932.1"/>
    </source>
</evidence>
<evidence type="ECO:0000256" key="6">
    <source>
        <dbReference type="SAM" id="MobiDB-lite"/>
    </source>
</evidence>
<evidence type="ECO:0000256" key="5">
    <source>
        <dbReference type="PROSITE-ProRule" id="PRU00023"/>
    </source>
</evidence>
<feature type="non-terminal residue" evidence="9">
    <location>
        <position position="730"/>
    </location>
</feature>
<dbReference type="PROSITE" id="PS50297">
    <property type="entry name" value="ANK_REP_REGION"/>
    <property type="match status" value="1"/>
</dbReference>
<evidence type="ECO:0000256" key="3">
    <source>
        <dbReference type="ARBA" id="ARBA00022989"/>
    </source>
</evidence>
<feature type="transmembrane region" description="Helical" evidence="7">
    <location>
        <begin position="130"/>
        <end position="150"/>
    </location>
</feature>
<keyword evidence="2 7" id="KW-0812">Transmembrane</keyword>
<sequence>AMNFESESCHGWTQSYAMLHLCKGLHVSQSESTLSPSGSSSCSSTPPRSNSKPLPVLRDYGSVRHTELWKWLWLDFSRPVSSEVPRLIRKNMQQCSRSHLDLEALEPICETAVGLSQSNSSLFKEGSQSAAVFTLVSSAMGAGCLSLPFMLKTAGIIPGLLMLFLGAVLAHLSLVVLMSCSRYTESDSFSKLVALTGTKRTARTGGASRSVDVVIAVYGIAAVLCYLMFIGDFFLGIVQSPLLQLNLSRETLIVIISVLVVWPLSLPRDLSALRHVCVLSVLAICLTAVAVALKAPSYAHIGSLQAPEADWQLVWWKSDPYAMLQSFSIALFSFAAHTNAVPVATSLKAADGASIWRAACIREQRSLGGASGTAPPGVAPNPNLCNGAVGAPGVAPNPNLWNGAVGTSGPAVPTVPTVPAADINPWSGYSLARQDQMDVASPYMPRRSYPADPHLRLRRAVCHNDRATVLEALRCGGGLGRDKSGKTAMHYAANRGNYELLYILMDHGLDPNVACYNGYTVVDEAEYWAMNGPEPARLMRRRCRDLLAAYGGRRSYNSETVMNDRLRLENKNFGIQPPWRDDLEKVGRESQWMKQEPKIDGWTPPIADASDLPDPELSDEGRPTVPWDPAPAVPSAPRPIPAPAARAVPTLPPEPAVATADSTWGDSVLPPLKPLREILLGRSYATREEFTDCTNEVRDLILDLQKHPRNLYIKMRPVPPFDPNGRSYEV</sequence>
<keyword evidence="5" id="KW-0040">ANK repeat</keyword>
<dbReference type="InterPro" id="IPR013057">
    <property type="entry name" value="AA_transpt_TM"/>
</dbReference>
<proteinExistence type="predicted"/>
<dbReference type="Pfam" id="PF12796">
    <property type="entry name" value="Ank_2"/>
    <property type="match status" value="1"/>
</dbReference>
<reference evidence="10" key="2">
    <citation type="submission" date="2024-04" db="EMBL/GenBank/DDBJ databases">
        <authorList>
            <person name="Chen Y."/>
            <person name="Shah S."/>
            <person name="Dougan E. K."/>
            <person name="Thang M."/>
            <person name="Chan C."/>
        </authorList>
    </citation>
    <scope>NUCLEOTIDE SEQUENCE [LARGE SCALE GENOMIC DNA]</scope>
</reference>
<keyword evidence="4 7" id="KW-0472">Membrane</keyword>
<feature type="transmembrane region" description="Helical" evidence="7">
    <location>
        <begin position="213"/>
        <end position="235"/>
    </location>
</feature>
<feature type="repeat" description="ANK" evidence="5">
    <location>
        <begin position="484"/>
        <end position="516"/>
    </location>
</feature>
<accession>A0A9P1CCB8</accession>
<dbReference type="Gene3D" id="1.25.40.20">
    <property type="entry name" value="Ankyrin repeat-containing domain"/>
    <property type="match status" value="1"/>
</dbReference>
<evidence type="ECO:0000259" key="8">
    <source>
        <dbReference type="Pfam" id="PF01490"/>
    </source>
</evidence>
<dbReference type="Pfam" id="PF01490">
    <property type="entry name" value="Aa_trans"/>
    <property type="match status" value="1"/>
</dbReference>
<protein>
    <submittedName>
        <fullName evidence="11">Sodium-coupled neutral amino acid transporter 10</fullName>
    </submittedName>
</protein>
<feature type="compositionally biased region" description="Pro residues" evidence="6">
    <location>
        <begin position="626"/>
        <end position="639"/>
    </location>
</feature>
<feature type="compositionally biased region" description="Low complexity" evidence="6">
    <location>
        <begin position="35"/>
        <end position="51"/>
    </location>
</feature>